<feature type="compositionally biased region" description="Basic and acidic residues" evidence="1">
    <location>
        <begin position="257"/>
        <end position="268"/>
    </location>
</feature>
<feature type="compositionally biased region" description="Polar residues" evidence="1">
    <location>
        <begin position="270"/>
        <end position="279"/>
    </location>
</feature>
<proteinExistence type="predicted"/>
<feature type="region of interest" description="Disordered" evidence="1">
    <location>
        <begin position="190"/>
        <end position="279"/>
    </location>
</feature>
<feature type="compositionally biased region" description="Low complexity" evidence="1">
    <location>
        <begin position="148"/>
        <end position="163"/>
    </location>
</feature>
<gene>
    <name evidence="2" type="ORF">MVEN_02222800</name>
</gene>
<organism evidence="2 3">
    <name type="scientific">Mycena venus</name>
    <dbReference type="NCBI Taxonomy" id="2733690"/>
    <lineage>
        <taxon>Eukaryota</taxon>
        <taxon>Fungi</taxon>
        <taxon>Dikarya</taxon>
        <taxon>Basidiomycota</taxon>
        <taxon>Agaricomycotina</taxon>
        <taxon>Agaricomycetes</taxon>
        <taxon>Agaricomycetidae</taxon>
        <taxon>Agaricales</taxon>
        <taxon>Marasmiineae</taxon>
        <taxon>Mycenaceae</taxon>
        <taxon>Mycena</taxon>
    </lineage>
</organism>
<comment type="caution">
    <text evidence="2">The sequence shown here is derived from an EMBL/GenBank/DDBJ whole genome shotgun (WGS) entry which is preliminary data.</text>
</comment>
<keyword evidence="3" id="KW-1185">Reference proteome</keyword>
<dbReference type="EMBL" id="JACAZI010000024">
    <property type="protein sequence ID" value="KAF7335677.1"/>
    <property type="molecule type" value="Genomic_DNA"/>
</dbReference>
<dbReference type="AlphaFoldDB" id="A0A8H6X7R1"/>
<protein>
    <submittedName>
        <fullName evidence="2">Uncharacterized protein</fullName>
    </submittedName>
</protein>
<evidence type="ECO:0000313" key="2">
    <source>
        <dbReference type="EMBL" id="KAF7335677.1"/>
    </source>
</evidence>
<feature type="region of interest" description="Disordered" evidence="1">
    <location>
        <begin position="132"/>
        <end position="169"/>
    </location>
</feature>
<accession>A0A8H6X7R1</accession>
<evidence type="ECO:0000313" key="3">
    <source>
        <dbReference type="Proteomes" id="UP000620124"/>
    </source>
</evidence>
<sequence>MSTTIADEFQVVIRIPKVDKAPLKPEDTLWGQMLYSGPPDIWMTPEPSANEIHEIQDAPDEDGEPILGFRLPSFFFDPDFTGDADLPPPENKAPRSLRGAVKYRLHPHPSAAPHMRMHAFYALTPPTWVRPPQCPSSCDNSDPEPRTRPSTTPELSTTRTSPSDSESLEEIRKLCALEAEIDREQKIRDAADGRLALPPSPRPRVFVPPATTDENPSSGSQAPSIPPSPAASDRSTTPFRIIPPLPARFPSFFGRHASSDGRDADVTDRTFCTSVESDY</sequence>
<evidence type="ECO:0000256" key="1">
    <source>
        <dbReference type="SAM" id="MobiDB-lite"/>
    </source>
</evidence>
<dbReference type="Proteomes" id="UP000620124">
    <property type="component" value="Unassembled WGS sequence"/>
</dbReference>
<reference evidence="2" key="1">
    <citation type="submission" date="2020-05" db="EMBL/GenBank/DDBJ databases">
        <title>Mycena genomes resolve the evolution of fungal bioluminescence.</title>
        <authorList>
            <person name="Tsai I.J."/>
        </authorList>
    </citation>
    <scope>NUCLEOTIDE SEQUENCE</scope>
    <source>
        <strain evidence="2">CCC161011</strain>
    </source>
</reference>
<name>A0A8H6X7R1_9AGAR</name>
<dbReference type="OrthoDB" id="3071226at2759"/>